<dbReference type="InterPro" id="IPR003960">
    <property type="entry name" value="ATPase_AAA_CS"/>
</dbReference>
<feature type="domain" description="Fibronectin type-III" evidence="9">
    <location>
        <begin position="1832"/>
        <end position="1927"/>
    </location>
</feature>
<dbReference type="CDD" id="cd00063">
    <property type="entry name" value="FN3"/>
    <property type="match status" value="6"/>
</dbReference>
<feature type="region of interest" description="Disordered" evidence="7">
    <location>
        <begin position="355"/>
        <end position="377"/>
    </location>
</feature>
<feature type="compositionally biased region" description="Low complexity" evidence="7">
    <location>
        <begin position="355"/>
        <end position="375"/>
    </location>
</feature>
<feature type="region of interest" description="Disordered" evidence="7">
    <location>
        <begin position="1819"/>
        <end position="1855"/>
    </location>
</feature>
<dbReference type="PANTHER" id="PTHR45644">
    <property type="entry name" value="AAA ATPASE, PUTATIVE (AFU_ORTHOLOGUE AFUA_2G12920)-RELATED-RELATED"/>
    <property type="match status" value="1"/>
</dbReference>
<keyword evidence="3" id="KW-1000">Mitochondrion outer membrane</keyword>
<dbReference type="Pfam" id="PF00041">
    <property type="entry name" value="fn3"/>
    <property type="match status" value="2"/>
</dbReference>
<organism evidence="10 11">
    <name type="scientific">Chlorella sorokiniana</name>
    <name type="common">Freshwater green alga</name>
    <dbReference type="NCBI Taxonomy" id="3076"/>
    <lineage>
        <taxon>Eukaryota</taxon>
        <taxon>Viridiplantae</taxon>
        <taxon>Chlorophyta</taxon>
        <taxon>core chlorophytes</taxon>
        <taxon>Trebouxiophyceae</taxon>
        <taxon>Chlorellales</taxon>
        <taxon>Chlorellaceae</taxon>
        <taxon>Chlorella clade</taxon>
        <taxon>Chlorella</taxon>
    </lineage>
</organism>
<dbReference type="SMART" id="SM00382">
    <property type="entry name" value="AAA"/>
    <property type="match status" value="1"/>
</dbReference>
<dbReference type="InterPro" id="IPR051701">
    <property type="entry name" value="Mito_OM_Translocase_MSP1"/>
</dbReference>
<dbReference type="SUPFAM" id="SSF52540">
    <property type="entry name" value="P-loop containing nucleoside triphosphate hydrolases"/>
    <property type="match status" value="1"/>
</dbReference>
<sequence>MGRGAAPSHKQTILEVSYLGLSLLGSWLILRWALKQMDPNRNAKALAKERKKELARRLGRPINLDGAYEDVVAQAVINPRCIDVTLQDVGGLDHIIDDVMRNVITPMRHPNYFHSSLLRQKRGVLLYGPPGTGKTMLAKALAKECDACFILLKSSTILSKWYGDSNKLVAAVWSLAQKLQPTILFIDEVDSLLGQRSSQEHEATTAIKTEFMQLWEGFETTNANILVLGATNKKDRLDDAVLRRFSLQYEVQLPSVRQREAILRLTLRRHALETGPEMVDRELWPLIFTDAADRNLISSMYPDAAELFAAADAAQAAEAAQAANAAQAAGGAAAAGEAPAAGGAAAAAGEAPAAGEEAQAAGGEAAGGEAAAQEATPPSNTLAWLAQQTEGFSGSDLVQLCSQAAAVPIQETIDRRSRQRQLSQAVAGPRRSLDAADLQPRSLSRADFALVLEQFTPPSRAAQEARRRAAAAAAAAAGAAAGPAHHGNNGNNGSWKRCWPAAAASLDPKCPSSALLVVATLPKIKTLAAWNAVKDIYIAAWQRLLPAGSTVIPSFIEPEDGALAVHTILVFNGTVASGKAAALNLHVRLLGDPRPFFSGAALTSLAPAHHSGSSKPSTDTSPFGDVHFESVSHPYLSDSVGRTIQGAIPNTNAAAQFSMAWLDIPPAQLGQLEVKRYEKAIQAKMPPGTYVQFTPMIDDGVSTYNFASWKQSVAASAAPTVAHHMGGGGGGGATWGGSKPTAPTATGAKAVWNTAVTNTTTQALQNLLSLLRQNPALVFPPAYFKRMELESGSAVRLVPTPAFVSACEAKPVIAKRPILTSAVAYGATTGQALAAGANGIEYKRWIFTATAPNGAKVSVTSLIPDARWGTTPATALRPSTTYIVSVVGVQADGQAVAASNTLPMTTPAAATPSIPAADPTSQTSATIVLNAPPGITASYFLLKLCPQPSGTCLDRTCPDIICNVQSLKAGSRYTVSAQAVVGGKPIPASNTMPLQMPAPGAPTLVDAQDRSSTRGFALAAPPEGASCDAYVFTFAPVNGGGAGGQPCKKGGVLSGPSNVKQIVTAAPDAPSNQGVAASPKSTRIQITPPQALPASGSPWARYQLTLCPVRGPAALCVRRTCTTLSCLVPGLSPATTYVVQTVAVAEDGSQSVPSNEAPFTTPSQPDTPPNPHAEAKGPTEAELIKYEVRVCPVNNNPAGCVTRDCGPPVQATGVTVCPNWTGLTGGTSYTVTATCVKSDGSKGPTSAPETFATPAAGGPAVSADPVDAVTGVAHCTKSATGGPWVKFELTVCKKGTSTCLQNLPLCTAGSGSVTDCPIPGCEPLTEYDVSIVALKADNSKSPVSNIDSFKTPAAPAPRVIVNDADTTTTSTTAKVVPPALGGPWDNYKLTVCQTSTANCKTFNCAPAKIAACPLSGLNPDTFYSVTVVAQKTGAPDSLVSKPDTFRTLSDAAPTVVADPLNAVTGLAKCTRPKSGGPWVNMQLTVCKKGTNTCLQNLPLCPITGAVTNCQINGCTPLTDYEVVIVALKADGTKSPISNKDYFRTPAAPAPGISVNDGATSTTSTTAKVTPPNLGGPFTNYKLTVCPTGSSSCKTFNCAPANIAACALNGLSPDTSYTVTVVAQKTGSFDSLVGGPDSFKTLANPTPPNPHAEAKGPTEAELIIYELRVCPVNNNPAGCVTRDCGPPVQATGVTVCPNWTGLTGGTSYTVTATCVKSDGSKGPTSAPETFATPAAGGPAVSADPVNAVTGVAHCTKPATGGPWVKFELTVCKKGTSTCLQGLPLCSAGSGSVTDCTINGCEPKTTYEVTIYALKSDNSKSPISNKDDFTTPAAPAPGISVNDADTTDTSTTAAVTPPSLGGPWTNYKLTVCEVGGACKDVNCAPADIASCDITGLKPSTSYTVTVVAQKTGSADSLVGGPDTFKTDDPAPLVGSLTACKTDGDCEKTTGELCDPTQKKCYCPGTRAWCPGTVGEPFCCGVGQTCGNVLIKGETETGCVCSADQFTDRLATSGASNGCKATSSVSNPYTCSQCDADRAGCENGYTCGQKCEKLT</sequence>
<keyword evidence="8" id="KW-1133">Transmembrane helix</keyword>
<evidence type="ECO:0000259" key="9">
    <source>
        <dbReference type="PROSITE" id="PS50853"/>
    </source>
</evidence>
<keyword evidence="2" id="KW-0547">Nucleotide-binding</keyword>
<evidence type="ECO:0000256" key="3">
    <source>
        <dbReference type="ARBA" id="ARBA00022787"/>
    </source>
</evidence>
<gene>
    <name evidence="10" type="ORF">C2E21_3185</name>
</gene>
<feature type="domain" description="Fibronectin type-III" evidence="9">
    <location>
        <begin position="911"/>
        <end position="999"/>
    </location>
</feature>
<keyword evidence="4" id="KW-0067">ATP-binding</keyword>
<feature type="domain" description="Fibronectin type-III" evidence="9">
    <location>
        <begin position="1356"/>
        <end position="1450"/>
    </location>
</feature>
<evidence type="ECO:0000313" key="10">
    <source>
        <dbReference type="EMBL" id="PRW58666.1"/>
    </source>
</evidence>
<dbReference type="InterPro" id="IPR041569">
    <property type="entry name" value="AAA_lid_3"/>
</dbReference>
<feature type="region of interest" description="Disordered" evidence="7">
    <location>
        <begin position="1147"/>
        <end position="1177"/>
    </location>
</feature>
<dbReference type="GO" id="GO:0005741">
    <property type="term" value="C:mitochondrial outer membrane"/>
    <property type="evidence" value="ECO:0007669"/>
    <property type="project" value="UniProtKB-SubCell"/>
</dbReference>
<evidence type="ECO:0000256" key="2">
    <source>
        <dbReference type="ARBA" id="ARBA00022741"/>
    </source>
</evidence>
<evidence type="ECO:0000256" key="1">
    <source>
        <dbReference type="ARBA" id="ARBA00004572"/>
    </source>
</evidence>
<feature type="region of interest" description="Disordered" evidence="7">
    <location>
        <begin position="412"/>
        <end position="438"/>
    </location>
</feature>
<dbReference type="Gene3D" id="3.40.50.300">
    <property type="entry name" value="P-loop containing nucleotide triphosphate hydrolases"/>
    <property type="match status" value="1"/>
</dbReference>
<evidence type="ECO:0000256" key="5">
    <source>
        <dbReference type="ARBA" id="ARBA00023054"/>
    </source>
</evidence>
<feature type="compositionally biased region" description="Polar residues" evidence="7">
    <location>
        <begin position="1148"/>
        <end position="1164"/>
    </location>
</feature>
<dbReference type="Gene3D" id="2.60.40.10">
    <property type="entry name" value="Immunoglobulins"/>
    <property type="match status" value="5"/>
</dbReference>
<dbReference type="SMART" id="SM00060">
    <property type="entry name" value="FN3"/>
    <property type="match status" value="7"/>
</dbReference>
<dbReference type="GO" id="GO:0016887">
    <property type="term" value="F:ATP hydrolysis activity"/>
    <property type="evidence" value="ECO:0007669"/>
    <property type="project" value="InterPro"/>
</dbReference>
<dbReference type="InterPro" id="IPR027417">
    <property type="entry name" value="P-loop_NTPase"/>
</dbReference>
<feature type="domain" description="Fibronectin type-III" evidence="9">
    <location>
        <begin position="1066"/>
        <end position="1164"/>
    </location>
</feature>
<proteinExistence type="predicted"/>
<protein>
    <submittedName>
        <fullName evidence="10">ATPase family AAA domain-containing 1-like</fullName>
    </submittedName>
</protein>
<keyword evidence="8" id="KW-0812">Transmembrane</keyword>
<dbReference type="InterPro" id="IPR003961">
    <property type="entry name" value="FN3_dom"/>
</dbReference>
<dbReference type="Gene3D" id="1.10.8.60">
    <property type="match status" value="2"/>
</dbReference>
<evidence type="ECO:0000256" key="7">
    <source>
        <dbReference type="SAM" id="MobiDB-lite"/>
    </source>
</evidence>
<feature type="compositionally biased region" description="Low complexity" evidence="7">
    <location>
        <begin position="1841"/>
        <end position="1854"/>
    </location>
</feature>
<keyword evidence="6" id="KW-0496">Mitochondrion</keyword>
<evidence type="ECO:0000313" key="11">
    <source>
        <dbReference type="Proteomes" id="UP000239899"/>
    </source>
</evidence>
<evidence type="ECO:0000256" key="4">
    <source>
        <dbReference type="ARBA" id="ARBA00022840"/>
    </source>
</evidence>
<reference evidence="10 11" key="1">
    <citation type="journal article" date="2018" name="Plant J.">
        <title>Genome sequences of Chlorella sorokiniana UTEX 1602 and Micractinium conductrix SAG 241.80: implications to maltose excretion by a green alga.</title>
        <authorList>
            <person name="Arriola M.B."/>
            <person name="Velmurugan N."/>
            <person name="Zhang Y."/>
            <person name="Plunkett M.H."/>
            <person name="Hondzo H."/>
            <person name="Barney B.M."/>
        </authorList>
    </citation>
    <scope>NUCLEOTIDE SEQUENCE [LARGE SCALE GENOMIC DNA]</scope>
    <source>
        <strain evidence="11">UTEX 1602</strain>
    </source>
</reference>
<dbReference type="InterPro" id="IPR003593">
    <property type="entry name" value="AAA+_ATPase"/>
</dbReference>
<keyword evidence="5" id="KW-0175">Coiled coil</keyword>
<keyword evidence="11" id="KW-1185">Reference proteome</keyword>
<dbReference type="InterPro" id="IPR003959">
    <property type="entry name" value="ATPase_AAA_core"/>
</dbReference>
<dbReference type="STRING" id="3076.A0A2P6TX74"/>
<dbReference type="InterPro" id="IPR013783">
    <property type="entry name" value="Ig-like_fold"/>
</dbReference>
<dbReference type="Proteomes" id="UP000239899">
    <property type="component" value="Unassembled WGS sequence"/>
</dbReference>
<feature type="domain" description="Fibronectin type-III" evidence="9">
    <location>
        <begin position="1255"/>
        <end position="1354"/>
    </location>
</feature>
<dbReference type="FunFam" id="3.40.50.300:FF:001025">
    <property type="entry name" value="ATPase family, AAA domain-containing 2B"/>
    <property type="match status" value="1"/>
</dbReference>
<dbReference type="InterPro" id="IPR036116">
    <property type="entry name" value="FN3_sf"/>
</dbReference>
<dbReference type="SUPFAM" id="SSF49265">
    <property type="entry name" value="Fibronectin type III"/>
    <property type="match status" value="6"/>
</dbReference>
<evidence type="ECO:0000256" key="6">
    <source>
        <dbReference type="ARBA" id="ARBA00023128"/>
    </source>
</evidence>
<comment type="caution">
    <text evidence="10">The sequence shown here is derived from an EMBL/GenBank/DDBJ whole genome shotgun (WGS) entry which is preliminary data.</text>
</comment>
<dbReference type="OrthoDB" id="10254455at2759"/>
<dbReference type="EMBL" id="LHPG02000005">
    <property type="protein sequence ID" value="PRW58666.1"/>
    <property type="molecule type" value="Genomic_DNA"/>
</dbReference>
<comment type="subcellular location">
    <subcellularLocation>
        <location evidence="1">Mitochondrion outer membrane</location>
        <topology evidence="1">Single-pass membrane protein</topology>
    </subcellularLocation>
</comment>
<dbReference type="Pfam" id="PF00004">
    <property type="entry name" value="AAA"/>
    <property type="match status" value="1"/>
</dbReference>
<feature type="transmembrane region" description="Helical" evidence="8">
    <location>
        <begin position="12"/>
        <end position="34"/>
    </location>
</feature>
<feature type="domain" description="Fibronectin type-III" evidence="9">
    <location>
        <begin position="1452"/>
        <end position="1547"/>
    </location>
</feature>
<dbReference type="GO" id="GO:0005524">
    <property type="term" value="F:ATP binding"/>
    <property type="evidence" value="ECO:0007669"/>
    <property type="project" value="UniProtKB-KW"/>
</dbReference>
<dbReference type="PROSITE" id="PS50853">
    <property type="entry name" value="FN3"/>
    <property type="match status" value="7"/>
</dbReference>
<dbReference type="Pfam" id="PF17862">
    <property type="entry name" value="AAA_lid_3"/>
    <property type="match status" value="1"/>
</dbReference>
<name>A0A2P6TX74_CHLSO</name>
<dbReference type="PANTHER" id="PTHR45644:SF3">
    <property type="entry name" value="FI08533P-RELATED"/>
    <property type="match status" value="1"/>
</dbReference>
<evidence type="ECO:0000256" key="8">
    <source>
        <dbReference type="SAM" id="Phobius"/>
    </source>
</evidence>
<accession>A0A2P6TX74</accession>
<dbReference type="PROSITE" id="PS00674">
    <property type="entry name" value="AAA"/>
    <property type="match status" value="1"/>
</dbReference>
<feature type="domain" description="Fibronectin type-III" evidence="9">
    <location>
        <begin position="1549"/>
        <end position="1648"/>
    </location>
</feature>
<keyword evidence="8" id="KW-0472">Membrane</keyword>